<dbReference type="Proteomes" id="UP001274830">
    <property type="component" value="Unassembled WGS sequence"/>
</dbReference>
<dbReference type="SUPFAM" id="SSF49503">
    <property type="entry name" value="Cupredoxins"/>
    <property type="match status" value="3"/>
</dbReference>
<dbReference type="PROSITE" id="PS00079">
    <property type="entry name" value="MULTICOPPER_OXIDASE1"/>
    <property type="match status" value="1"/>
</dbReference>
<dbReference type="Gene3D" id="2.60.40.420">
    <property type="entry name" value="Cupredoxins - blue copper proteins"/>
    <property type="match status" value="3"/>
</dbReference>
<feature type="domain" description="Plastocyanin-like" evidence="8">
    <location>
        <begin position="519"/>
        <end position="652"/>
    </location>
</feature>
<evidence type="ECO:0000256" key="5">
    <source>
        <dbReference type="SAM" id="MobiDB-lite"/>
    </source>
</evidence>
<evidence type="ECO:0000313" key="10">
    <source>
        <dbReference type="EMBL" id="KAK3674906.1"/>
    </source>
</evidence>
<dbReference type="Pfam" id="PF07731">
    <property type="entry name" value="Cu-oxidase_2"/>
    <property type="match status" value="1"/>
</dbReference>
<name>A0AAE1C1M8_9PEZI</name>
<dbReference type="InterPro" id="IPR008972">
    <property type="entry name" value="Cupredoxin"/>
</dbReference>
<dbReference type="GO" id="GO:0005507">
    <property type="term" value="F:copper ion binding"/>
    <property type="evidence" value="ECO:0007669"/>
    <property type="project" value="InterPro"/>
</dbReference>
<dbReference type="AlphaFoldDB" id="A0AAE1C1M8"/>
<feature type="transmembrane region" description="Helical" evidence="6">
    <location>
        <begin position="68"/>
        <end position="92"/>
    </location>
</feature>
<protein>
    <recommendedName>
        <fullName evidence="12">Multicopper oxidase</fullName>
    </recommendedName>
</protein>
<dbReference type="InterPro" id="IPR002355">
    <property type="entry name" value="Cu_oxidase_Cu_BS"/>
</dbReference>
<evidence type="ECO:0000259" key="9">
    <source>
        <dbReference type="Pfam" id="PF07732"/>
    </source>
</evidence>
<dbReference type="CDD" id="cd13857">
    <property type="entry name" value="CuRO_1_Diphenol_Ox"/>
    <property type="match status" value="1"/>
</dbReference>
<dbReference type="CDD" id="cd13886">
    <property type="entry name" value="CuRO_2_MCO_like_1"/>
    <property type="match status" value="1"/>
</dbReference>
<comment type="similarity">
    <text evidence="1">Belongs to the multicopper oxidase family.</text>
</comment>
<dbReference type="CDD" id="cd13910">
    <property type="entry name" value="CuRO_3_MCO_like_4"/>
    <property type="match status" value="1"/>
</dbReference>
<dbReference type="FunFam" id="2.60.40.420:FF:000045">
    <property type="entry name" value="Laccase 2"/>
    <property type="match status" value="1"/>
</dbReference>
<organism evidence="10 11">
    <name type="scientific">Recurvomyces mirabilis</name>
    <dbReference type="NCBI Taxonomy" id="574656"/>
    <lineage>
        <taxon>Eukaryota</taxon>
        <taxon>Fungi</taxon>
        <taxon>Dikarya</taxon>
        <taxon>Ascomycota</taxon>
        <taxon>Pezizomycotina</taxon>
        <taxon>Dothideomycetes</taxon>
        <taxon>Dothideomycetidae</taxon>
        <taxon>Mycosphaerellales</taxon>
        <taxon>Teratosphaeriaceae</taxon>
        <taxon>Recurvomyces</taxon>
    </lineage>
</organism>
<dbReference type="GO" id="GO:0016491">
    <property type="term" value="F:oxidoreductase activity"/>
    <property type="evidence" value="ECO:0007669"/>
    <property type="project" value="UniProtKB-KW"/>
</dbReference>
<keyword evidence="6" id="KW-0472">Membrane</keyword>
<dbReference type="Pfam" id="PF07732">
    <property type="entry name" value="Cu-oxidase_3"/>
    <property type="match status" value="1"/>
</dbReference>
<evidence type="ECO:0000256" key="4">
    <source>
        <dbReference type="ARBA" id="ARBA00023008"/>
    </source>
</evidence>
<dbReference type="EMBL" id="JAUTXT010000017">
    <property type="protein sequence ID" value="KAK3674906.1"/>
    <property type="molecule type" value="Genomic_DNA"/>
</dbReference>
<evidence type="ECO:0000256" key="1">
    <source>
        <dbReference type="ARBA" id="ARBA00010609"/>
    </source>
</evidence>
<dbReference type="PROSITE" id="PS00080">
    <property type="entry name" value="MULTICOPPER_OXIDASE2"/>
    <property type="match status" value="1"/>
</dbReference>
<keyword evidence="3" id="KW-0560">Oxidoreductase</keyword>
<evidence type="ECO:0000256" key="6">
    <source>
        <dbReference type="SAM" id="Phobius"/>
    </source>
</evidence>
<dbReference type="InterPro" id="IPR011707">
    <property type="entry name" value="Cu-oxidase-like_N"/>
</dbReference>
<keyword evidence="6" id="KW-1133">Transmembrane helix</keyword>
<feature type="domain" description="Plastocyanin-like" evidence="7">
    <location>
        <begin position="259"/>
        <end position="424"/>
    </location>
</feature>
<keyword evidence="2" id="KW-0479">Metal-binding</keyword>
<gene>
    <name evidence="10" type="ORF">LTR78_005250</name>
</gene>
<dbReference type="Pfam" id="PF00394">
    <property type="entry name" value="Cu-oxidase"/>
    <property type="match status" value="1"/>
</dbReference>
<feature type="domain" description="Plastocyanin-like" evidence="9">
    <location>
        <begin position="134"/>
        <end position="247"/>
    </location>
</feature>
<keyword evidence="4" id="KW-0186">Copper</keyword>
<proteinExistence type="inferred from homology"/>
<evidence type="ECO:0000256" key="2">
    <source>
        <dbReference type="ARBA" id="ARBA00022723"/>
    </source>
</evidence>
<reference evidence="10" key="1">
    <citation type="submission" date="2023-07" db="EMBL/GenBank/DDBJ databases">
        <title>Black Yeasts Isolated from many extreme environments.</title>
        <authorList>
            <person name="Coleine C."/>
            <person name="Stajich J.E."/>
            <person name="Selbmann L."/>
        </authorList>
    </citation>
    <scope>NUCLEOTIDE SEQUENCE</scope>
    <source>
        <strain evidence="10">CCFEE 5485</strain>
    </source>
</reference>
<dbReference type="PANTHER" id="PTHR11709">
    <property type="entry name" value="MULTI-COPPER OXIDASE"/>
    <property type="match status" value="1"/>
</dbReference>
<feature type="region of interest" description="Disordered" evidence="5">
    <location>
        <begin position="1"/>
        <end position="56"/>
    </location>
</feature>
<dbReference type="InterPro" id="IPR011706">
    <property type="entry name" value="Cu-oxidase_C"/>
</dbReference>
<accession>A0AAE1C1M8</accession>
<evidence type="ECO:0000259" key="8">
    <source>
        <dbReference type="Pfam" id="PF07731"/>
    </source>
</evidence>
<evidence type="ECO:0000256" key="3">
    <source>
        <dbReference type="ARBA" id="ARBA00023002"/>
    </source>
</evidence>
<keyword evidence="11" id="KW-1185">Reference proteome</keyword>
<sequence>MTPRVQNMDRHSEEEEHELSDHSSISKRSSTAEQEQGLLGAWKQEEDGEDAGSEQDFRRPVRRRRWHWTVWATIAGATLFAVLIAVGFVFGLQHDAREAVEEALGVHTSDYILSPHWDFNAKPQRREYTWTVRDQVHNPDGVYRPMLLVNNQFPGPMIEVNEGDTIVVHVDNRAVNATSIHWHGIYQNGTPHMDGTVGITQCPIAPGGKFTYEFTVPGQSGTYWWHGHQGVQSSDGMHGPLIIHSRKEKELQQIKYDSDRVIMVSDHYHDLSSALLWQYLKPDMENTEPVPESGLINGQNIRSCDEYPHRECDNSTANVGQATFGLRPNRAHRLRIINVAAFAEFQFQIDEHELAVTEVDGTDVVPANFHRININPAQRYSVVINTTATTADSFWLRARMITQCFTDAPKTLQPDVYGIIRYSNTEELPTSIDWEEQLESECRDMDTKELAPVEVIPAPAKEDAFFYFRSNFEIGDYRLSRGMFDSSTWKPDARSTTLLRTIDGLVESNSSFAASNTAENPAAFINDIAFDKSRELVLQTTGVQTVDILVSNFDDGNHPLHLHGYKYFVLAQGHGYPPMKQPMDGITRDNISPLYEHLDLSNPLRRDTASVEAFGWILLRLVADNPGAWAFHCHVSWHTEAGLLMQFLTRTDELAKLEVPQANRDLCAAEGIEKGMGPDDEEYWDLAK</sequence>
<dbReference type="InterPro" id="IPR001117">
    <property type="entry name" value="Cu-oxidase_2nd"/>
</dbReference>
<keyword evidence="6" id="KW-0812">Transmembrane</keyword>
<dbReference type="InterPro" id="IPR045087">
    <property type="entry name" value="Cu-oxidase_fam"/>
</dbReference>
<comment type="caution">
    <text evidence="10">The sequence shown here is derived from an EMBL/GenBank/DDBJ whole genome shotgun (WGS) entry which is preliminary data.</text>
</comment>
<evidence type="ECO:0000313" key="11">
    <source>
        <dbReference type="Proteomes" id="UP001274830"/>
    </source>
</evidence>
<evidence type="ECO:0008006" key="12">
    <source>
        <dbReference type="Google" id="ProtNLM"/>
    </source>
</evidence>
<dbReference type="PANTHER" id="PTHR11709:SF414">
    <property type="entry name" value="ADR239WP"/>
    <property type="match status" value="1"/>
</dbReference>
<evidence type="ECO:0000259" key="7">
    <source>
        <dbReference type="Pfam" id="PF00394"/>
    </source>
</evidence>
<dbReference type="InterPro" id="IPR033138">
    <property type="entry name" value="Cu_oxidase_CS"/>
</dbReference>